<keyword evidence="2" id="KW-1185">Reference proteome</keyword>
<accession>A0AAD4MZE4</accession>
<organism evidence="1 2">
    <name type="scientific">Ditylenchus destructor</name>
    <dbReference type="NCBI Taxonomy" id="166010"/>
    <lineage>
        <taxon>Eukaryota</taxon>
        <taxon>Metazoa</taxon>
        <taxon>Ecdysozoa</taxon>
        <taxon>Nematoda</taxon>
        <taxon>Chromadorea</taxon>
        <taxon>Rhabditida</taxon>
        <taxon>Tylenchina</taxon>
        <taxon>Tylenchomorpha</taxon>
        <taxon>Sphaerularioidea</taxon>
        <taxon>Anguinidae</taxon>
        <taxon>Anguininae</taxon>
        <taxon>Ditylenchus</taxon>
    </lineage>
</organism>
<proteinExistence type="predicted"/>
<protein>
    <submittedName>
        <fullName evidence="1">Nuclease HARBI1</fullName>
    </submittedName>
</protein>
<dbReference type="EMBL" id="JAKKPZ010000049">
    <property type="protein sequence ID" value="KAI1706254.1"/>
    <property type="molecule type" value="Genomic_DNA"/>
</dbReference>
<evidence type="ECO:0000313" key="1">
    <source>
        <dbReference type="EMBL" id="KAI1706254.1"/>
    </source>
</evidence>
<name>A0AAD4MZE4_9BILA</name>
<reference evidence="1" key="1">
    <citation type="submission" date="2022-01" db="EMBL/GenBank/DDBJ databases">
        <title>Genome Sequence Resource for Two Populations of Ditylenchus destructor, the Migratory Endoparasitic Phytonematode.</title>
        <authorList>
            <person name="Zhang H."/>
            <person name="Lin R."/>
            <person name="Xie B."/>
        </authorList>
    </citation>
    <scope>NUCLEOTIDE SEQUENCE</scope>
    <source>
        <strain evidence="1">BazhouSP</strain>
    </source>
</reference>
<evidence type="ECO:0000313" key="2">
    <source>
        <dbReference type="Proteomes" id="UP001201812"/>
    </source>
</evidence>
<sequence length="189" mass="21647">MSSTDSDEPLSQLQIRRKRTFRPRPDITDAVEFRMRFRLTLRQCEILLTIIGPDIQRTTLRSHALSAKEKVLCALRFYASNSFYYSVGDAEGPSKGSVHRAIQAVTEAINNRLANRIKWPSNPWAMVSTQFYRLANPGIPFVCGAVDGTRRNRRPCGRRPSERSKQISVHLSRISSFECFIIFVNLSRQ</sequence>
<gene>
    <name evidence="1" type="ORF">DdX_13094</name>
</gene>
<dbReference type="AlphaFoldDB" id="A0AAD4MZE4"/>
<dbReference type="Proteomes" id="UP001201812">
    <property type="component" value="Unassembled WGS sequence"/>
</dbReference>
<comment type="caution">
    <text evidence="1">The sequence shown here is derived from an EMBL/GenBank/DDBJ whole genome shotgun (WGS) entry which is preliminary data.</text>
</comment>